<keyword evidence="1 2" id="KW-0732">Signal</keyword>
<dbReference type="InterPro" id="IPR013517">
    <property type="entry name" value="FG-GAP"/>
</dbReference>
<dbReference type="Gene3D" id="2.130.10.130">
    <property type="entry name" value="Integrin alpha, N-terminal"/>
    <property type="match status" value="3"/>
</dbReference>
<feature type="domain" description="ASPIC/UnbV" evidence="3">
    <location>
        <begin position="540"/>
        <end position="609"/>
    </location>
</feature>
<reference evidence="4 5" key="1">
    <citation type="submission" date="2018-03" db="EMBL/GenBank/DDBJ databases">
        <title>Genomic Encyclopedia of Archaeal and Bacterial Type Strains, Phase II (KMG-II): from individual species to whole genera.</title>
        <authorList>
            <person name="Goeker M."/>
        </authorList>
    </citation>
    <scope>NUCLEOTIDE SEQUENCE [LARGE SCALE GENOMIC DNA]</scope>
    <source>
        <strain evidence="4 5">DSM 100346</strain>
    </source>
</reference>
<evidence type="ECO:0000256" key="1">
    <source>
        <dbReference type="ARBA" id="ARBA00022729"/>
    </source>
</evidence>
<protein>
    <submittedName>
        <fullName evidence="4">VCBS repeat protein</fullName>
    </submittedName>
</protein>
<evidence type="ECO:0000259" key="3">
    <source>
        <dbReference type="Pfam" id="PF07593"/>
    </source>
</evidence>
<dbReference type="Pfam" id="PF13517">
    <property type="entry name" value="FG-GAP_3"/>
    <property type="match status" value="5"/>
</dbReference>
<dbReference type="Pfam" id="PF07593">
    <property type="entry name" value="UnbV_ASPIC"/>
    <property type="match status" value="1"/>
</dbReference>
<evidence type="ECO:0000313" key="4">
    <source>
        <dbReference type="EMBL" id="PWJ58001.1"/>
    </source>
</evidence>
<dbReference type="InterPro" id="IPR011519">
    <property type="entry name" value="UnbV_ASPIC"/>
</dbReference>
<sequence>MKKNLLKRLACLLAVASLGSCNSNTDTDSRLFENVRPQDSGVGFVNELVETVDHNYYRYMYTYIGAGVAAADFDKDGLDDLFFISNSKDNKLYLNTGDLKFKDISQQAGIIQQGGFDAGVAVADVNADGLPDIYITRGGWDDSDGKFANRLYINNGPSKASDGSPLVTFTEKAAEYGLDDANRGIQSTFFDYDRDGDLDLYIANAPDFVDKGTEVLDLEMIGQDPQTITRKGSDQLYQNDGQGHFTNVSVRAGILPDLGFGLNPQVGDLNQDGWLDVYVCNDFRVPDFAYLNNGDGTFREGRNELVRHMSFNSMGGDMADINNDGLLDLYTLDMNPEDYVRSKTTMGMTSPEMFDAMIRKNYHHQYMHNMLQINTGDGTFSEIANMAGVANTDWSWASLMADFDLDGYNDIYVTNGVFRDVIDRDMNNKILDLIKEKGHKPTPEEFLEYAKMLPQQKLGNYIYRNKGDLTFENMSAIWADSVGTFSNGAVYSDLDNDGDLDMVVSNINDPAMILKNTAADSKEKSFLHVKLLGPQGNPFGIGTVVTIFNTDGTIQTRQMISSRGFLSSMLGNLHFGLGASPAIDRIEVIWPDQKKQVLKRDIPVNQLLTLSYEQAETKGEEGDSGKALLFEMVNFPFKHEDPLYDDYRKQLLLPHKLSQTGPAAVTGDVNGDGFDDLYLGGGHTQAGQLLLGSATGEFQIANIPDFWADRAHEDTGACFFDFDGDGDLDLYVVSGSYEFDLHAPLLIDRLYLNDGKGHFSRSSGIVPEVPAAGSVVTAADYDGDGDLDLFVGGRVIPGSYPFAPASFLMKNEGGKLQIVTAQLAPELRTIGMVTDAAWLDIDQDQDLDLVVTGEWMGIEVFENTKGKLTPSKEYTSLRDAKGWWNKVIFADVDADGDIDIIAGNLGLNYKFHASEAKPFMVYAGDFDANGTTDVLLAKHYKGTEVPVRGKSCTAQQMPVLASKIHTYQDFASKDLEGLIGPELKNALHLNATEFRSGIFVNEGAGQYSFNAFENQAQVSPVNGILYEDFDRDGLKDLLLAGNNLMSEIETTRADAGNGVFMKGTAKGQFVAVKGSGFSAKADTRNLLMLQKPLPRVIIVNNNGEHAQFKLK</sequence>
<dbReference type="PROSITE" id="PS51257">
    <property type="entry name" value="PROKAR_LIPOPROTEIN"/>
    <property type="match status" value="1"/>
</dbReference>
<proteinExistence type="predicted"/>
<dbReference type="EMBL" id="QGDT01000005">
    <property type="protein sequence ID" value="PWJ58001.1"/>
    <property type="molecule type" value="Genomic_DNA"/>
</dbReference>
<keyword evidence="5" id="KW-1185">Reference proteome</keyword>
<feature type="signal peptide" evidence="2">
    <location>
        <begin position="1"/>
        <end position="22"/>
    </location>
</feature>
<dbReference type="AlphaFoldDB" id="A0A316AK88"/>
<dbReference type="Proteomes" id="UP000245880">
    <property type="component" value="Unassembled WGS sequence"/>
</dbReference>
<evidence type="ECO:0000313" key="5">
    <source>
        <dbReference type="Proteomes" id="UP000245880"/>
    </source>
</evidence>
<dbReference type="PANTHER" id="PTHR16026">
    <property type="entry name" value="CARTILAGE ACIDIC PROTEIN 1"/>
    <property type="match status" value="1"/>
</dbReference>
<gene>
    <name evidence="4" type="ORF">CLV98_105181</name>
</gene>
<dbReference type="RefSeq" id="WP_109674597.1">
    <property type="nucleotide sequence ID" value="NZ_QGDT01000005.1"/>
</dbReference>
<comment type="caution">
    <text evidence="4">The sequence shown here is derived from an EMBL/GenBank/DDBJ whole genome shotgun (WGS) entry which is preliminary data.</text>
</comment>
<dbReference type="InterPro" id="IPR027039">
    <property type="entry name" value="Crtac1"/>
</dbReference>
<dbReference type="InterPro" id="IPR028994">
    <property type="entry name" value="Integrin_alpha_N"/>
</dbReference>
<organism evidence="4 5">
    <name type="scientific">Dyadobacter jejuensis</name>
    <dbReference type="NCBI Taxonomy" id="1082580"/>
    <lineage>
        <taxon>Bacteria</taxon>
        <taxon>Pseudomonadati</taxon>
        <taxon>Bacteroidota</taxon>
        <taxon>Cytophagia</taxon>
        <taxon>Cytophagales</taxon>
        <taxon>Spirosomataceae</taxon>
        <taxon>Dyadobacter</taxon>
    </lineage>
</organism>
<dbReference type="SUPFAM" id="SSF69318">
    <property type="entry name" value="Integrin alpha N-terminal domain"/>
    <property type="match status" value="3"/>
</dbReference>
<feature type="chain" id="PRO_5016325257" evidence="2">
    <location>
        <begin position="23"/>
        <end position="1111"/>
    </location>
</feature>
<evidence type="ECO:0000256" key="2">
    <source>
        <dbReference type="SAM" id="SignalP"/>
    </source>
</evidence>
<accession>A0A316AK88</accession>
<dbReference type="PANTHER" id="PTHR16026:SF0">
    <property type="entry name" value="CARTILAGE ACIDIC PROTEIN 1"/>
    <property type="match status" value="1"/>
</dbReference>
<dbReference type="OrthoDB" id="9816120at2"/>
<name>A0A316AK88_9BACT</name>